<protein>
    <submittedName>
        <fullName evidence="3">DUF4838 domain-containing protein</fullName>
    </submittedName>
</protein>
<evidence type="ECO:0000259" key="2">
    <source>
        <dbReference type="Pfam" id="PF03648"/>
    </source>
</evidence>
<dbReference type="Proteomes" id="UP001493487">
    <property type="component" value="Unassembled WGS sequence"/>
</dbReference>
<dbReference type="InterPro" id="IPR029018">
    <property type="entry name" value="Hex-like_dom2"/>
</dbReference>
<dbReference type="EMBL" id="JASKHM010000017">
    <property type="protein sequence ID" value="MEQ4485774.1"/>
    <property type="molecule type" value="Genomic_DNA"/>
</dbReference>
<dbReference type="PANTHER" id="PTHR47406">
    <property type="entry name" value="COAGULATION FACTOR 5/8 TYPE, C-TERMINAL"/>
    <property type="match status" value="1"/>
</dbReference>
<reference evidence="3 4" key="1">
    <citation type="journal article" date="2023" name="Genome Announc.">
        <title>Pan-Genome Analyses of the Genus Cohnella and Proposal of the Novel Species Cohnella silvisoli sp. nov., Isolated from Forest Soil.</title>
        <authorList>
            <person name="Wang C."/>
            <person name="Mao L."/>
            <person name="Bao G."/>
            <person name="Zhu H."/>
        </authorList>
    </citation>
    <scope>NUCLEOTIDE SEQUENCE [LARGE SCALE GENOMIC DNA]</scope>
    <source>
        <strain evidence="3 4">NL03-T5-1</strain>
    </source>
</reference>
<accession>A0ABV1L083</accession>
<evidence type="ECO:0000313" key="3">
    <source>
        <dbReference type="EMBL" id="MEQ4485774.1"/>
    </source>
</evidence>
<dbReference type="Pfam" id="PF03648">
    <property type="entry name" value="Glyco_hydro_67N"/>
    <property type="match status" value="1"/>
</dbReference>
<keyword evidence="1" id="KW-0378">Hydrolase</keyword>
<evidence type="ECO:0000256" key="1">
    <source>
        <dbReference type="ARBA" id="ARBA00022801"/>
    </source>
</evidence>
<dbReference type="InterPro" id="IPR005154">
    <property type="entry name" value="Glyco_hydro_67_aGlcAse_N"/>
</dbReference>
<comment type="caution">
    <text evidence="3">The sequence shown here is derived from an EMBL/GenBank/DDBJ whole genome shotgun (WGS) entry which is preliminary data.</text>
</comment>
<dbReference type="InterPro" id="IPR032287">
    <property type="entry name" value="DUF4838"/>
</dbReference>
<dbReference type="PANTHER" id="PTHR47406:SF2">
    <property type="entry name" value="ALPHA GLUCURONIDASE N-TERMINAL DOMAIN-CONTAINING PROTEIN"/>
    <property type="match status" value="1"/>
</dbReference>
<keyword evidence="4" id="KW-1185">Reference proteome</keyword>
<organism evidence="3 4">
    <name type="scientific">Cohnella silvisoli</name>
    <dbReference type="NCBI Taxonomy" id="2873699"/>
    <lineage>
        <taxon>Bacteria</taxon>
        <taxon>Bacillati</taxon>
        <taxon>Bacillota</taxon>
        <taxon>Bacilli</taxon>
        <taxon>Bacillales</taxon>
        <taxon>Paenibacillaceae</taxon>
        <taxon>Cohnella</taxon>
    </lineage>
</organism>
<dbReference type="RefSeq" id="WP_232188699.1">
    <property type="nucleotide sequence ID" value="NZ_JAIOAP010000016.1"/>
</dbReference>
<sequence>MITIVKDGAAQASIIVEQEPTAWFAAEELQTYLFKISGCKLPIKSEFEIEGQTCLFVGSVRWCKHHASCDIDSDSLRYDGFILQSFEQGLIMTSRAGRGILYAVYALLERIGCRWFFAGELGEVIPSLQDIRVEELNLLDNPDFEYRGLTEDACKSSIASWCEEMKETIDWCGKNKINSFHIHWSPASPLEGIDEVVREIKKRGMRYECGGHGGELLLDREWFEHKPHLFREKAGIRVRDGNLCASNEEGIERLVKGAREVMVKHPEIDLLHMWFADVSGGSWCECGSCKDIHPATQQLKVINRIGEGLRQLRPELEIDMPLYHDTVDLNNMTCDPGSNVYGFFAGRERCYAHSMSDDSCQLNQWYNRMLEEAYVKFRGNLCVYGYYADMILFAKLKINIPHIISDDLKHYRKKGIHKVAALMFGKYSWRVYPTNLFVFGKMAWNTNFRYSEGLEEMYERCFPEISNVMMEYQQLIERASYGLLTFCGYSDSTGELSHIPSQPHEFRLKHIEQMARSLRLYRQGFSLLEEHMDTCVGKAGKLLVEEKNILLITIKEAEAIYNRISNFESGGVWR</sequence>
<dbReference type="Gene3D" id="3.20.20.80">
    <property type="entry name" value="Glycosidases"/>
    <property type="match status" value="1"/>
</dbReference>
<feature type="domain" description="Alpha glucuronidase N-terminal" evidence="2">
    <location>
        <begin position="12"/>
        <end position="107"/>
    </location>
</feature>
<proteinExistence type="predicted"/>
<name>A0ABV1L083_9BACL</name>
<evidence type="ECO:0000313" key="4">
    <source>
        <dbReference type="Proteomes" id="UP001493487"/>
    </source>
</evidence>
<dbReference type="Pfam" id="PF16126">
    <property type="entry name" value="DUF4838"/>
    <property type="match status" value="1"/>
</dbReference>
<gene>
    <name evidence="3" type="ORF">QJS35_25675</name>
</gene>
<dbReference type="SUPFAM" id="SSF55545">
    <property type="entry name" value="beta-N-acetylhexosaminidase-like domain"/>
    <property type="match status" value="1"/>
</dbReference>
<dbReference type="Gene3D" id="3.30.379.10">
    <property type="entry name" value="Chitobiase/beta-hexosaminidase domain 2-like"/>
    <property type="match status" value="1"/>
</dbReference>